<proteinExistence type="predicted"/>
<keyword evidence="1" id="KW-0472">Membrane</keyword>
<dbReference type="AlphaFoldDB" id="A0A8J7DZD2"/>
<sequence length="168" mass="18655">MNKSQHSNFGKSDPKKRASLNAIMAGVPEDIRTKVFQVLYEHDIEPDDPMFLIFAAMTEAKLSVAPIPEQLEELQKGIKAVLLALCEQVETSLKRHEELNYNFYVTAERLSAILNQKLFEIERSQKHQQGAFSVSVKTAWLWCLVTSAIGGLVGALLILTVATIAAAQ</sequence>
<reference evidence="2" key="1">
    <citation type="submission" date="2020-10" db="EMBL/GenBank/DDBJ databases">
        <authorList>
            <person name="Castelo-Branco R."/>
            <person name="Eusebio N."/>
            <person name="Adriana R."/>
            <person name="Vieira A."/>
            <person name="Brugerolle De Fraissinette N."/>
            <person name="Rezende De Castro R."/>
            <person name="Schneider M.P."/>
            <person name="Vasconcelos V."/>
            <person name="Leao P.N."/>
        </authorList>
    </citation>
    <scope>NUCLEOTIDE SEQUENCE</scope>
    <source>
        <strain evidence="2">LEGE 07157</strain>
    </source>
</reference>
<evidence type="ECO:0000313" key="3">
    <source>
        <dbReference type="Proteomes" id="UP000654482"/>
    </source>
</evidence>
<keyword evidence="3" id="KW-1185">Reference proteome</keyword>
<keyword evidence="1" id="KW-1133">Transmembrane helix</keyword>
<dbReference type="Proteomes" id="UP000654482">
    <property type="component" value="Unassembled WGS sequence"/>
</dbReference>
<accession>A0A8J7DZD2</accession>
<dbReference type="EMBL" id="JADEWZ010000022">
    <property type="protein sequence ID" value="MBE9117258.1"/>
    <property type="molecule type" value="Genomic_DNA"/>
</dbReference>
<evidence type="ECO:0000256" key="1">
    <source>
        <dbReference type="SAM" id="Phobius"/>
    </source>
</evidence>
<keyword evidence="1" id="KW-0812">Transmembrane</keyword>
<gene>
    <name evidence="2" type="ORF">IQ249_15260</name>
</gene>
<organism evidence="2 3">
    <name type="scientific">Lusitaniella coriacea LEGE 07157</name>
    <dbReference type="NCBI Taxonomy" id="945747"/>
    <lineage>
        <taxon>Bacteria</taxon>
        <taxon>Bacillati</taxon>
        <taxon>Cyanobacteriota</taxon>
        <taxon>Cyanophyceae</taxon>
        <taxon>Spirulinales</taxon>
        <taxon>Lusitaniellaceae</taxon>
        <taxon>Lusitaniella</taxon>
    </lineage>
</organism>
<comment type="caution">
    <text evidence="2">The sequence shown here is derived from an EMBL/GenBank/DDBJ whole genome shotgun (WGS) entry which is preliminary data.</text>
</comment>
<feature type="transmembrane region" description="Helical" evidence="1">
    <location>
        <begin position="139"/>
        <end position="167"/>
    </location>
</feature>
<name>A0A8J7DZD2_9CYAN</name>
<protein>
    <submittedName>
        <fullName evidence="2">Uncharacterized protein</fullName>
    </submittedName>
</protein>
<evidence type="ECO:0000313" key="2">
    <source>
        <dbReference type="EMBL" id="MBE9117258.1"/>
    </source>
</evidence>
<dbReference type="RefSeq" id="WP_194030346.1">
    <property type="nucleotide sequence ID" value="NZ_JADEWZ010000022.1"/>
</dbReference>